<keyword evidence="1" id="KW-1133">Transmembrane helix</keyword>
<protein>
    <recommendedName>
        <fullName evidence="4">Transmembrane protein</fullName>
    </recommendedName>
</protein>
<feature type="transmembrane region" description="Helical" evidence="1">
    <location>
        <begin position="12"/>
        <end position="36"/>
    </location>
</feature>
<reference evidence="2 3" key="1">
    <citation type="submission" date="2014-11" db="EMBL/GenBank/DDBJ databases">
        <authorList>
            <person name="Wibberg Daniel"/>
        </authorList>
    </citation>
    <scope>NUCLEOTIDE SEQUENCE [LARGE SCALE GENOMIC DNA]</scope>
    <source>
        <strain evidence="2">Rhizoctonia solani AG1-IB 7/3/14</strain>
    </source>
</reference>
<gene>
    <name evidence="2" type="ORF">RSOLAG1IB_04998</name>
</gene>
<evidence type="ECO:0000313" key="3">
    <source>
        <dbReference type="Proteomes" id="UP000059188"/>
    </source>
</evidence>
<dbReference type="Proteomes" id="UP000059188">
    <property type="component" value="Unassembled WGS sequence"/>
</dbReference>
<proteinExistence type="predicted"/>
<dbReference type="AlphaFoldDB" id="A0A0B7G2I3"/>
<keyword evidence="3" id="KW-1185">Reference proteome</keyword>
<keyword evidence="1" id="KW-0472">Membrane</keyword>
<sequence length="151" mass="16910">MAPKASSQTISIWVPIVVCAVLIILPASIYLAYFFYNRRPRRVDDKEATPSPPDSESKWEYFDTRRPSTSKWTLNVPKWTTPAGSLRRGSDGGFPPETRHIAFPDPTLAGSAESLEQKAPPLTPVHIRYPSPPPAVHLATESTERYHVRTI</sequence>
<evidence type="ECO:0008006" key="4">
    <source>
        <dbReference type="Google" id="ProtNLM"/>
    </source>
</evidence>
<accession>A0A0B7G2I3</accession>
<dbReference type="EMBL" id="LN679106">
    <property type="protein sequence ID" value="CEL62642.1"/>
    <property type="molecule type" value="Genomic_DNA"/>
</dbReference>
<dbReference type="OrthoDB" id="3197730at2759"/>
<evidence type="ECO:0000313" key="2">
    <source>
        <dbReference type="EMBL" id="CEL62642.1"/>
    </source>
</evidence>
<name>A0A0B7G2I3_THACB</name>
<organism evidence="2 3">
    <name type="scientific">Thanatephorus cucumeris (strain AG1-IB / isolate 7/3/14)</name>
    <name type="common">Lettuce bottom rot fungus</name>
    <name type="synonym">Rhizoctonia solani</name>
    <dbReference type="NCBI Taxonomy" id="1108050"/>
    <lineage>
        <taxon>Eukaryota</taxon>
        <taxon>Fungi</taxon>
        <taxon>Dikarya</taxon>
        <taxon>Basidiomycota</taxon>
        <taxon>Agaricomycotina</taxon>
        <taxon>Agaricomycetes</taxon>
        <taxon>Cantharellales</taxon>
        <taxon>Ceratobasidiaceae</taxon>
        <taxon>Rhizoctonia</taxon>
        <taxon>Rhizoctonia solani AG-1</taxon>
    </lineage>
</organism>
<evidence type="ECO:0000256" key="1">
    <source>
        <dbReference type="SAM" id="Phobius"/>
    </source>
</evidence>
<keyword evidence="1" id="KW-0812">Transmembrane</keyword>